<sequence>MHQQLAWYVGGPVVGLCVVAMRWLLNERLGATSAWSNAVEVMSSRSARLDTRGWLLIGLLAGGVVFGIFGAGLDGYGWLTSTFTGGSRWVIVPVLLGAGALIGFGAKTAGGCTSGNGLSGNAVLSPASLVATATFFGTAIVVSFAIEALT</sequence>
<dbReference type="PANTHER" id="PTHR30574:SF1">
    <property type="entry name" value="SULPHUR TRANSPORT DOMAIN-CONTAINING PROTEIN"/>
    <property type="match status" value="1"/>
</dbReference>
<dbReference type="Proteomes" id="UP001149140">
    <property type="component" value="Unassembled WGS sequence"/>
</dbReference>
<dbReference type="Pfam" id="PF04143">
    <property type="entry name" value="Sulf_transp"/>
    <property type="match status" value="1"/>
</dbReference>
<reference evidence="10" key="1">
    <citation type="submission" date="2022-10" db="EMBL/GenBank/DDBJ databases">
        <title>The WGS of Solirubrobacter ginsenosidimutans DSM 21036.</title>
        <authorList>
            <person name="Jiang Z."/>
        </authorList>
    </citation>
    <scope>NUCLEOTIDE SEQUENCE</scope>
    <source>
        <strain evidence="10">DSM 21036</strain>
    </source>
</reference>
<keyword evidence="6 9" id="KW-1133">Transmembrane helix</keyword>
<comment type="caution">
    <text evidence="10">The sequence shown here is derived from an EMBL/GenBank/DDBJ whole genome shotgun (WGS) entry which is preliminary data.</text>
</comment>
<organism evidence="10 11">
    <name type="scientific">Solirubrobacter ginsenosidimutans</name>
    <dbReference type="NCBI Taxonomy" id="490573"/>
    <lineage>
        <taxon>Bacteria</taxon>
        <taxon>Bacillati</taxon>
        <taxon>Actinomycetota</taxon>
        <taxon>Thermoleophilia</taxon>
        <taxon>Solirubrobacterales</taxon>
        <taxon>Solirubrobacteraceae</taxon>
        <taxon>Solirubrobacter</taxon>
    </lineage>
</organism>
<evidence type="ECO:0000256" key="9">
    <source>
        <dbReference type="SAM" id="Phobius"/>
    </source>
</evidence>
<keyword evidence="3" id="KW-1003">Cell membrane</keyword>
<accession>A0A9X3MRR4</accession>
<protein>
    <submittedName>
        <fullName evidence="10">YeeE/YedE family protein</fullName>
    </submittedName>
</protein>
<feature type="transmembrane region" description="Helical" evidence="9">
    <location>
        <begin position="6"/>
        <end position="25"/>
    </location>
</feature>
<dbReference type="EMBL" id="JAPDOD010000014">
    <property type="protein sequence ID" value="MDA0161796.1"/>
    <property type="molecule type" value="Genomic_DNA"/>
</dbReference>
<keyword evidence="7 9" id="KW-0472">Membrane</keyword>
<evidence type="ECO:0000313" key="10">
    <source>
        <dbReference type="EMBL" id="MDA0161796.1"/>
    </source>
</evidence>
<evidence type="ECO:0000256" key="1">
    <source>
        <dbReference type="ARBA" id="ARBA00004429"/>
    </source>
</evidence>
<dbReference type="GO" id="GO:0005886">
    <property type="term" value="C:plasma membrane"/>
    <property type="evidence" value="ECO:0007669"/>
    <property type="project" value="UniProtKB-SubCell"/>
</dbReference>
<dbReference type="InterPro" id="IPR007272">
    <property type="entry name" value="Sulf_transp_TsuA/YedE"/>
</dbReference>
<feature type="transmembrane region" description="Helical" evidence="9">
    <location>
        <begin position="54"/>
        <end position="78"/>
    </location>
</feature>
<evidence type="ECO:0000313" key="11">
    <source>
        <dbReference type="Proteomes" id="UP001149140"/>
    </source>
</evidence>
<gene>
    <name evidence="10" type="ORF">OM076_16100</name>
</gene>
<evidence type="ECO:0000256" key="5">
    <source>
        <dbReference type="ARBA" id="ARBA00022692"/>
    </source>
</evidence>
<evidence type="ECO:0000256" key="3">
    <source>
        <dbReference type="ARBA" id="ARBA00022475"/>
    </source>
</evidence>
<dbReference type="PANTHER" id="PTHR30574">
    <property type="entry name" value="INNER MEMBRANE PROTEIN YEDE"/>
    <property type="match status" value="1"/>
</dbReference>
<comment type="similarity">
    <text evidence="8">Belongs to the TsuA/YedE (TC 9.B.102) family.</text>
</comment>
<keyword evidence="2" id="KW-0813">Transport</keyword>
<keyword evidence="5 9" id="KW-0812">Transmembrane</keyword>
<evidence type="ECO:0000256" key="4">
    <source>
        <dbReference type="ARBA" id="ARBA00022519"/>
    </source>
</evidence>
<proteinExistence type="inferred from homology"/>
<evidence type="ECO:0000256" key="2">
    <source>
        <dbReference type="ARBA" id="ARBA00022448"/>
    </source>
</evidence>
<keyword evidence="11" id="KW-1185">Reference proteome</keyword>
<feature type="transmembrane region" description="Helical" evidence="9">
    <location>
        <begin position="122"/>
        <end position="146"/>
    </location>
</feature>
<name>A0A9X3MRR4_9ACTN</name>
<keyword evidence="4" id="KW-0997">Cell inner membrane</keyword>
<feature type="transmembrane region" description="Helical" evidence="9">
    <location>
        <begin position="90"/>
        <end position="110"/>
    </location>
</feature>
<comment type="subcellular location">
    <subcellularLocation>
        <location evidence="1">Cell inner membrane</location>
        <topology evidence="1">Multi-pass membrane protein</topology>
    </subcellularLocation>
</comment>
<dbReference type="RefSeq" id="WP_270041013.1">
    <property type="nucleotide sequence ID" value="NZ_JAPDOD010000014.1"/>
</dbReference>
<dbReference type="AlphaFoldDB" id="A0A9X3MRR4"/>
<evidence type="ECO:0000256" key="7">
    <source>
        <dbReference type="ARBA" id="ARBA00023136"/>
    </source>
</evidence>
<evidence type="ECO:0000256" key="6">
    <source>
        <dbReference type="ARBA" id="ARBA00022989"/>
    </source>
</evidence>
<evidence type="ECO:0000256" key="8">
    <source>
        <dbReference type="ARBA" id="ARBA00035655"/>
    </source>
</evidence>